<name>A0ABV6DT00_9BACL</name>
<comment type="caution">
    <text evidence="2">The sequence shown here is derived from an EMBL/GenBank/DDBJ whole genome shotgun (WGS) entry which is preliminary data.</text>
</comment>
<evidence type="ECO:0000313" key="2">
    <source>
        <dbReference type="EMBL" id="MFC0215783.1"/>
    </source>
</evidence>
<dbReference type="EMBL" id="JBHLWN010000102">
    <property type="protein sequence ID" value="MFC0215783.1"/>
    <property type="molecule type" value="Genomic_DNA"/>
</dbReference>
<feature type="domain" description="THIF-type NAD/FAD binding fold" evidence="1">
    <location>
        <begin position="157"/>
        <end position="317"/>
    </location>
</feature>
<dbReference type="Pfam" id="PF00899">
    <property type="entry name" value="ThiF"/>
    <property type="match status" value="1"/>
</dbReference>
<proteinExistence type="predicted"/>
<dbReference type="InterPro" id="IPR035985">
    <property type="entry name" value="Ubiquitin-activating_enz"/>
</dbReference>
<reference evidence="2 3" key="1">
    <citation type="submission" date="2024-09" db="EMBL/GenBank/DDBJ databases">
        <authorList>
            <person name="Sun Q."/>
            <person name="Mori K."/>
        </authorList>
    </citation>
    <scope>NUCLEOTIDE SEQUENCE [LARGE SCALE GENOMIC DNA]</scope>
    <source>
        <strain evidence="2 3">CCM 7759</strain>
    </source>
</reference>
<accession>A0ABV6DT00</accession>
<dbReference type="Gene3D" id="3.40.50.720">
    <property type="entry name" value="NAD(P)-binding Rossmann-like Domain"/>
    <property type="match status" value="1"/>
</dbReference>
<keyword evidence="3" id="KW-1185">Reference proteome</keyword>
<dbReference type="InterPro" id="IPR000594">
    <property type="entry name" value="ThiF_NAD_FAD-bd"/>
</dbReference>
<evidence type="ECO:0000313" key="3">
    <source>
        <dbReference type="Proteomes" id="UP001589776"/>
    </source>
</evidence>
<gene>
    <name evidence="2" type="ORF">ACFFK0_25630</name>
</gene>
<dbReference type="InterPro" id="IPR022368">
    <property type="entry name" value="Thiazole_bacteriocin_mat_put"/>
</dbReference>
<organism evidence="2 3">
    <name type="scientific">Paenibacillus chartarius</name>
    <dbReference type="NCBI Taxonomy" id="747481"/>
    <lineage>
        <taxon>Bacteria</taxon>
        <taxon>Bacillati</taxon>
        <taxon>Bacillota</taxon>
        <taxon>Bacilli</taxon>
        <taxon>Bacillales</taxon>
        <taxon>Paenibacillaceae</taxon>
        <taxon>Paenibacillus</taxon>
    </lineage>
</organism>
<dbReference type="NCBIfam" id="TIGR03693">
    <property type="entry name" value="ocin_ThiF_like"/>
    <property type="match status" value="1"/>
</dbReference>
<dbReference type="Proteomes" id="UP001589776">
    <property type="component" value="Unassembled WGS sequence"/>
</dbReference>
<evidence type="ECO:0000259" key="1">
    <source>
        <dbReference type="Pfam" id="PF00899"/>
    </source>
</evidence>
<sequence length="632" mass="69023">MGLETYVGCKWNESCSASPNVGTFRMQGEMIDRWIEKLIPMFNGENTMEALTNGLSEPYIRRVYEIAEALYGKGFLRDMSQDRPHRLTEGIVRKYAPQIAFLDSFADSGAFRFQQYRQAEVLVAGSGPILAALAAALLESGLPRFHVLLMDSAPSHKRRLAELEAHARQSDPEVEVKEVTLQRDGASGWRELVQPYQAVLYASEKGDARELRLLNSVCKEERKLLLPAVCLHHTGMAGPLVHPESDACWESAWRRIHRVALEKDPQRHAMSSASGAMLANVLAFELLKSVTGVIEPELRDAVYLLDLETLEGSIHPVSPHPLASGDLRGAEAAAVKDWGAQLERDSGRGVSTGLFAYLNRLTSAHTGILHLWEEGDLKQLPLSQCSVQAVDPLTEGPAGLLPDLVCSGLTHEEARREAGLCGIEAYASRLTGVLPEPQRSACAGAGETAQEAVMRGLQACLAETLGSYVAARKPYVHRLRLGKVEDVRCRYYLQALTFLQGEPLIALGEDVSGFRSVWVGTRDCWYGGIGLNLTLSLRRALHSALLKVQNGPACRAANVLEAASVHIGNEAPVTLPIPSSETVHLQDLLRSSLQVLTRNGKHLEVIDLAVEPLLKDLPGRVFGVIVREGDAG</sequence>
<dbReference type="SUPFAM" id="SSF69572">
    <property type="entry name" value="Activating enzymes of the ubiquitin-like proteins"/>
    <property type="match status" value="1"/>
</dbReference>
<protein>
    <submittedName>
        <fullName evidence="2">Thiazole-containing bacteriocin maturation protein</fullName>
    </submittedName>
</protein>
<dbReference type="RefSeq" id="WP_377473305.1">
    <property type="nucleotide sequence ID" value="NZ_JBHLWN010000102.1"/>
</dbReference>